<keyword evidence="2" id="KW-0813">Transport</keyword>
<dbReference type="GO" id="GO:0005886">
    <property type="term" value="C:plasma membrane"/>
    <property type="evidence" value="ECO:0007669"/>
    <property type="project" value="UniProtKB-SubCell"/>
</dbReference>
<dbReference type="Gene3D" id="1.20.1250.20">
    <property type="entry name" value="MFS general substrate transporter like domains"/>
    <property type="match status" value="1"/>
</dbReference>
<feature type="transmembrane region" description="Helical" evidence="6">
    <location>
        <begin position="259"/>
        <end position="281"/>
    </location>
</feature>
<evidence type="ECO:0000313" key="9">
    <source>
        <dbReference type="Proteomes" id="UP000306509"/>
    </source>
</evidence>
<feature type="transmembrane region" description="Helical" evidence="6">
    <location>
        <begin position="81"/>
        <end position="103"/>
    </location>
</feature>
<feature type="transmembrane region" description="Helical" evidence="6">
    <location>
        <begin position="176"/>
        <end position="198"/>
    </location>
</feature>
<dbReference type="AlphaFoldDB" id="A0A4U8QCX2"/>
<evidence type="ECO:0000256" key="3">
    <source>
        <dbReference type="ARBA" id="ARBA00022692"/>
    </source>
</evidence>
<dbReference type="InterPro" id="IPR052528">
    <property type="entry name" value="Sugar_transport-like"/>
</dbReference>
<evidence type="ECO:0000256" key="2">
    <source>
        <dbReference type="ARBA" id="ARBA00022448"/>
    </source>
</evidence>
<keyword evidence="9" id="KW-1185">Reference proteome</keyword>
<feature type="transmembrane region" description="Helical" evidence="6">
    <location>
        <begin position="293"/>
        <end position="311"/>
    </location>
</feature>
<evidence type="ECO:0000256" key="4">
    <source>
        <dbReference type="ARBA" id="ARBA00022989"/>
    </source>
</evidence>
<dbReference type="STRING" id="180332.GCA_000797495_01270"/>
<evidence type="ECO:0000256" key="1">
    <source>
        <dbReference type="ARBA" id="ARBA00004651"/>
    </source>
</evidence>
<evidence type="ECO:0000256" key="6">
    <source>
        <dbReference type="SAM" id="Phobius"/>
    </source>
</evidence>
<comment type="subcellular location">
    <subcellularLocation>
        <location evidence="1">Cell membrane</location>
        <topology evidence="1">Multi-pass membrane protein</topology>
    </subcellularLocation>
</comment>
<dbReference type="InterPro" id="IPR036259">
    <property type="entry name" value="MFS_trans_sf"/>
</dbReference>
<feature type="transmembrane region" description="Helical" evidence="6">
    <location>
        <begin position="353"/>
        <end position="377"/>
    </location>
</feature>
<reference evidence="8 9" key="1">
    <citation type="journal article" date="2019" name="Anaerobe">
        <title>Detection of Robinsoniella peoriensis in multiple bone samples of a trauma patient.</title>
        <authorList>
            <person name="Schrottner P."/>
            <person name="Hartwich K."/>
            <person name="Bunk B."/>
            <person name="Schober I."/>
            <person name="Helbig S."/>
            <person name="Rudolph W.W."/>
            <person name="Gunzer F."/>
        </authorList>
    </citation>
    <scope>NUCLEOTIDE SEQUENCE [LARGE SCALE GENOMIC DNA]</scope>
    <source>
        <strain evidence="8 9">DSM 106044</strain>
    </source>
</reference>
<evidence type="ECO:0000256" key="5">
    <source>
        <dbReference type="ARBA" id="ARBA00023136"/>
    </source>
</evidence>
<gene>
    <name evidence="8" type="ORF">DSM106044_00127</name>
</gene>
<protein>
    <submittedName>
        <fullName evidence="8">Major Facilitator Superfamily protein</fullName>
    </submittedName>
</protein>
<feature type="transmembrane region" description="Helical" evidence="6">
    <location>
        <begin position="22"/>
        <end position="44"/>
    </location>
</feature>
<dbReference type="PANTHER" id="PTHR23526:SF2">
    <property type="entry name" value="MAJOR FACILITATOR SUPERFAMILY (MFS) PROFILE DOMAIN-CONTAINING PROTEIN"/>
    <property type="match status" value="1"/>
</dbReference>
<dbReference type="RefSeq" id="WP_138001511.1">
    <property type="nucleotide sequence ID" value="NZ_QGQD01000002.1"/>
</dbReference>
<keyword evidence="4 6" id="KW-1133">Transmembrane helix</keyword>
<feature type="transmembrane region" description="Helical" evidence="6">
    <location>
        <begin position="109"/>
        <end position="135"/>
    </location>
</feature>
<accession>A0A4U8QCX2</accession>
<dbReference type="GO" id="GO:0022857">
    <property type="term" value="F:transmembrane transporter activity"/>
    <property type="evidence" value="ECO:0007669"/>
    <property type="project" value="InterPro"/>
</dbReference>
<dbReference type="Pfam" id="PF07690">
    <property type="entry name" value="MFS_1"/>
    <property type="match status" value="1"/>
</dbReference>
<dbReference type="PANTHER" id="PTHR23526">
    <property type="entry name" value="INTEGRAL MEMBRANE TRANSPORT PROTEIN-RELATED"/>
    <property type="match status" value="1"/>
</dbReference>
<dbReference type="Proteomes" id="UP000306509">
    <property type="component" value="Unassembled WGS sequence"/>
</dbReference>
<feature type="domain" description="Major facilitator superfamily (MFS) profile" evidence="7">
    <location>
        <begin position="227"/>
        <end position="430"/>
    </location>
</feature>
<keyword evidence="5 6" id="KW-0472">Membrane</keyword>
<feature type="transmembrane region" description="Helical" evidence="6">
    <location>
        <begin position="397"/>
        <end position="417"/>
    </location>
</feature>
<organism evidence="8 9">
    <name type="scientific">Robinsoniella peoriensis</name>
    <dbReference type="NCBI Taxonomy" id="180332"/>
    <lineage>
        <taxon>Bacteria</taxon>
        <taxon>Bacillati</taxon>
        <taxon>Bacillota</taxon>
        <taxon>Clostridia</taxon>
        <taxon>Lachnospirales</taxon>
        <taxon>Lachnospiraceae</taxon>
        <taxon>Robinsoniella</taxon>
    </lineage>
</organism>
<feature type="transmembrane region" description="Helical" evidence="6">
    <location>
        <begin position="317"/>
        <end position="341"/>
    </location>
</feature>
<sequence length="430" mass="47709">MNHMIECGPAIPTGRRSFNTQVVFGTSFTFLTSGVFLSGLAMYMGASDLLVSYISMISNICGISILLFSSLIERFRSFKKITIGLTVFSKLATLLIVLIPLLIPAGLQIVVFIPVMVIAFTLQAQTTVVLNNWMVTFVDEKKSGRYIAGRQTLVLMVTVILSLAGGRLMDAVSGRYIGFFILFSAALFMAVIEVAVLFRIPDVEQHKPMGKKSSFPDMIRVPMKSRRFLVFVVYIFLFYLMLSIADSFTVVYMMRYLKLSYIATTAMQMLISLPQIFLLGIWGKISDKRGHQFALTASIWFFIGETLFLALSNSHNLYIFIPAAFLFASVANAGFMVSVFNRRYELMPRDGRILFDNFFSAAVGLAFILGPVIGGAVKHLLESSSWVKGAIQFGNIRLLYVVSTVAIIILQILVLGFKSRGSKLTLEGGC</sequence>
<dbReference type="InterPro" id="IPR020846">
    <property type="entry name" value="MFS_dom"/>
</dbReference>
<evidence type="ECO:0000313" key="8">
    <source>
        <dbReference type="EMBL" id="TLD02970.1"/>
    </source>
</evidence>
<name>A0A4U8QCX2_9FIRM</name>
<dbReference type="PROSITE" id="PS50850">
    <property type="entry name" value="MFS"/>
    <property type="match status" value="1"/>
</dbReference>
<dbReference type="InterPro" id="IPR011701">
    <property type="entry name" value="MFS"/>
</dbReference>
<feature type="transmembrane region" description="Helical" evidence="6">
    <location>
        <begin position="228"/>
        <end position="253"/>
    </location>
</feature>
<feature type="transmembrane region" description="Helical" evidence="6">
    <location>
        <begin position="147"/>
        <end position="164"/>
    </location>
</feature>
<dbReference type="EMBL" id="QGQD01000002">
    <property type="protein sequence ID" value="TLD02970.1"/>
    <property type="molecule type" value="Genomic_DNA"/>
</dbReference>
<feature type="transmembrane region" description="Helical" evidence="6">
    <location>
        <begin position="50"/>
        <end position="69"/>
    </location>
</feature>
<keyword evidence="3 6" id="KW-0812">Transmembrane</keyword>
<comment type="caution">
    <text evidence="8">The sequence shown here is derived from an EMBL/GenBank/DDBJ whole genome shotgun (WGS) entry which is preliminary data.</text>
</comment>
<evidence type="ECO:0000259" key="7">
    <source>
        <dbReference type="PROSITE" id="PS50850"/>
    </source>
</evidence>
<dbReference type="SUPFAM" id="SSF103473">
    <property type="entry name" value="MFS general substrate transporter"/>
    <property type="match status" value="1"/>
</dbReference>
<proteinExistence type="predicted"/>